<protein>
    <submittedName>
        <fullName evidence="4">Transcriptional regulator</fullName>
    </submittedName>
</protein>
<dbReference type="GO" id="GO:0003677">
    <property type="term" value="F:DNA binding"/>
    <property type="evidence" value="ECO:0007669"/>
    <property type="project" value="InterPro"/>
</dbReference>
<dbReference type="GO" id="GO:0006355">
    <property type="term" value="P:regulation of DNA-templated transcription"/>
    <property type="evidence" value="ECO:0007669"/>
    <property type="project" value="InterPro"/>
</dbReference>
<evidence type="ECO:0000256" key="2">
    <source>
        <dbReference type="SAM" id="Phobius"/>
    </source>
</evidence>
<keyword evidence="5" id="KW-1185">Reference proteome</keyword>
<dbReference type="SUPFAM" id="SSF50998">
    <property type="entry name" value="Quinoprotein alcohol dehydrogenase-like"/>
    <property type="match status" value="1"/>
</dbReference>
<keyword evidence="2" id="KW-0472">Membrane</keyword>
<dbReference type="InterPro" id="IPR011047">
    <property type="entry name" value="Quinoprotein_ADH-like_sf"/>
</dbReference>
<feature type="transmembrane region" description="Helical" evidence="2">
    <location>
        <begin position="720"/>
        <end position="738"/>
    </location>
</feature>
<dbReference type="Gene3D" id="2.60.40.10">
    <property type="entry name" value="Immunoglobulins"/>
    <property type="match status" value="1"/>
</dbReference>
<dbReference type="InterPro" id="IPR013783">
    <property type="entry name" value="Ig-like_fold"/>
</dbReference>
<keyword evidence="2" id="KW-0812">Transmembrane</keyword>
<keyword evidence="1" id="KW-0175">Coiled coil</keyword>
<evidence type="ECO:0000256" key="1">
    <source>
        <dbReference type="SAM" id="Coils"/>
    </source>
</evidence>
<dbReference type="Proteomes" id="UP000662373">
    <property type="component" value="Unassembled WGS sequence"/>
</dbReference>
<dbReference type="AlphaFoldDB" id="A0A934KUY6"/>
<dbReference type="SMART" id="SM00421">
    <property type="entry name" value="HTH_LUXR"/>
    <property type="match status" value="1"/>
</dbReference>
<name>A0A934KUY6_9FLAO</name>
<sequence>MWAALLGCLLFQNIAEAQYAPYFQNYDLSQYNAGNQNWGISKASDGRLYVANNKGLLEYDSFRWTLSTLPNKTTIRSVLAIDTKIYTGSYEEFGFWERSKFGQLKYTSLSENLNPKEFLSEEFWQIIKIEDAIIFRSFLNIYIYKDGEIKKATPPSTVLSCDVIDGTLYISTLKNGIFTFDDGELIPFIDHKDLVEAKIISITKKKEQLFITTSLQGIFIYENGVLSPFKAEICTIIKEQQLNAFSEMGNGNMIFGTIKNGIYITNSKGKLLFHIHKENGLINNTVLSQYVDDDNQLWLGLDNGLASADLSSPYLFYNDVSGNLGAVYDVIQYKNTVYIGSNTGLYYLDADNILQFIDGSQGQVWDLKEIEGDLFCGHNNGTYLVKDKQLELISSHTGGWVIKKVIGTPRTYIQGTYAGLVRFKKESTGWTVKHLGQTTIPSRFLVFEDAYTAWVAHAYKGFYKVKFNSSYDSILEIKNYEKKGLWSPYNVRVYELKNDICIKTNEGWQKYEPLLDTIVSYPLLNKSFGKNSYIISENDISTLAVKNKNTINFKTFPDDGFKASLGDKYFKQRLIVGYENISQLSDSIYALSLNNGFMLFDKTLNSQSSALHEPYFESILINKQRIAIDSVTTVELKNNFQTFSISLTSPKSKDHYFEYAVRSTDSMHWYKIENDRLEVSNINYGDHEFLFRTSNHLGKASTSRRLMVKVLPPWYRSTPGYVLFGVLLVLTSVVFYILHRKKIDKEQRLLHLRFEEEQKEVLKEKSIENERRIVELKNESLKNEVKLKSKQLANTAMSLVKKNEILLELKKELLVHKNSFENYYSYKNLIKKIDTSISHKDEWKVFEYNFNQVHEEFFHQLKHKHPELNAKDLRICAYIKMNLSTKEIAPLLNISIRGVETQRYRLKGKLALDSDKNLTDYLLNFK</sequence>
<organism evidence="4 5">
    <name type="scientific">Gelidibacter salicanalis</name>
    <dbReference type="NCBI Taxonomy" id="291193"/>
    <lineage>
        <taxon>Bacteria</taxon>
        <taxon>Pseudomonadati</taxon>
        <taxon>Bacteroidota</taxon>
        <taxon>Flavobacteriia</taxon>
        <taxon>Flavobacteriales</taxon>
        <taxon>Flavobacteriaceae</taxon>
        <taxon>Gelidibacter</taxon>
    </lineage>
</organism>
<accession>A0A934KUY6</accession>
<keyword evidence="2" id="KW-1133">Transmembrane helix</keyword>
<reference evidence="4 5" key="1">
    <citation type="submission" date="2020-09" db="EMBL/GenBank/DDBJ databases">
        <title>Draft genome of Gelidibacter salicanalis PAMC21136.</title>
        <authorList>
            <person name="Park H."/>
        </authorList>
    </citation>
    <scope>NUCLEOTIDE SEQUENCE [LARGE SCALE GENOMIC DNA]</scope>
    <source>
        <strain evidence="4 5">PAMC21136</strain>
    </source>
</reference>
<dbReference type="Gene3D" id="2.130.10.10">
    <property type="entry name" value="YVTN repeat-like/Quinoprotein amine dehydrogenase"/>
    <property type="match status" value="2"/>
</dbReference>
<dbReference type="InterPro" id="IPR036388">
    <property type="entry name" value="WH-like_DNA-bd_sf"/>
</dbReference>
<feature type="coiled-coil region" evidence="1">
    <location>
        <begin position="752"/>
        <end position="784"/>
    </location>
</feature>
<evidence type="ECO:0000313" key="4">
    <source>
        <dbReference type="EMBL" id="MBJ7881127.1"/>
    </source>
</evidence>
<dbReference type="Gene3D" id="1.10.10.10">
    <property type="entry name" value="Winged helix-like DNA-binding domain superfamily/Winged helix DNA-binding domain"/>
    <property type="match status" value="1"/>
</dbReference>
<gene>
    <name evidence="4" type="ORF">JEM65_10775</name>
</gene>
<dbReference type="InterPro" id="IPR016032">
    <property type="entry name" value="Sig_transdc_resp-reg_C-effctor"/>
</dbReference>
<dbReference type="SUPFAM" id="SSF46894">
    <property type="entry name" value="C-terminal effector domain of the bipartite response regulators"/>
    <property type="match status" value="1"/>
</dbReference>
<dbReference type="InterPro" id="IPR000792">
    <property type="entry name" value="Tscrpt_reg_LuxR_C"/>
</dbReference>
<proteinExistence type="predicted"/>
<dbReference type="EMBL" id="JAEHJZ010000025">
    <property type="protein sequence ID" value="MBJ7881127.1"/>
    <property type="molecule type" value="Genomic_DNA"/>
</dbReference>
<comment type="caution">
    <text evidence="4">The sequence shown here is derived from an EMBL/GenBank/DDBJ whole genome shotgun (WGS) entry which is preliminary data.</text>
</comment>
<feature type="domain" description="HTH luxR-type" evidence="3">
    <location>
        <begin position="865"/>
        <end position="922"/>
    </location>
</feature>
<dbReference type="InterPro" id="IPR015943">
    <property type="entry name" value="WD40/YVTN_repeat-like_dom_sf"/>
</dbReference>
<evidence type="ECO:0000313" key="5">
    <source>
        <dbReference type="Proteomes" id="UP000662373"/>
    </source>
</evidence>
<evidence type="ECO:0000259" key="3">
    <source>
        <dbReference type="SMART" id="SM00421"/>
    </source>
</evidence>